<protein>
    <submittedName>
        <fullName evidence="2">Uncharacterized protein</fullName>
    </submittedName>
</protein>
<dbReference type="EMBL" id="CAXAMN010018521">
    <property type="protein sequence ID" value="CAK9052541.1"/>
    <property type="molecule type" value="Genomic_DNA"/>
</dbReference>
<accession>A0ABP0MM31</accession>
<feature type="non-terminal residue" evidence="2">
    <location>
        <position position="103"/>
    </location>
</feature>
<evidence type="ECO:0000313" key="2">
    <source>
        <dbReference type="EMBL" id="CAK9052541.1"/>
    </source>
</evidence>
<gene>
    <name evidence="2" type="ORF">CCMP2556_LOCUS26494</name>
</gene>
<evidence type="ECO:0000313" key="3">
    <source>
        <dbReference type="Proteomes" id="UP001642484"/>
    </source>
</evidence>
<organism evidence="2 3">
    <name type="scientific">Durusdinium trenchii</name>
    <dbReference type="NCBI Taxonomy" id="1381693"/>
    <lineage>
        <taxon>Eukaryota</taxon>
        <taxon>Sar</taxon>
        <taxon>Alveolata</taxon>
        <taxon>Dinophyceae</taxon>
        <taxon>Suessiales</taxon>
        <taxon>Symbiodiniaceae</taxon>
        <taxon>Durusdinium</taxon>
    </lineage>
</organism>
<name>A0ABP0MM31_9DINO</name>
<reference evidence="2 3" key="1">
    <citation type="submission" date="2024-02" db="EMBL/GenBank/DDBJ databases">
        <authorList>
            <person name="Chen Y."/>
            <person name="Shah S."/>
            <person name="Dougan E. K."/>
            <person name="Thang M."/>
            <person name="Chan C."/>
        </authorList>
    </citation>
    <scope>NUCLEOTIDE SEQUENCE [LARGE SCALE GENOMIC DNA]</scope>
</reference>
<sequence>MSAADLTARSPATKRLRSSDLGGVSGLRIAFLHQQGRSLRGASSNVWLVESSDEDNGVDGDDDEAVRYLPKSHDGAQTTSMHAPDGRRVCLQDSVDETEDQWT</sequence>
<keyword evidence="3" id="KW-1185">Reference proteome</keyword>
<evidence type="ECO:0000256" key="1">
    <source>
        <dbReference type="SAM" id="MobiDB-lite"/>
    </source>
</evidence>
<feature type="compositionally biased region" description="Acidic residues" evidence="1">
    <location>
        <begin position="94"/>
        <end position="103"/>
    </location>
</feature>
<feature type="region of interest" description="Disordered" evidence="1">
    <location>
        <begin position="72"/>
        <end position="103"/>
    </location>
</feature>
<comment type="caution">
    <text evidence="2">The sequence shown here is derived from an EMBL/GenBank/DDBJ whole genome shotgun (WGS) entry which is preliminary data.</text>
</comment>
<dbReference type="Proteomes" id="UP001642484">
    <property type="component" value="Unassembled WGS sequence"/>
</dbReference>
<proteinExistence type="predicted"/>